<dbReference type="EMBL" id="BORW01000007">
    <property type="protein sequence ID" value="GIO67102.1"/>
    <property type="molecule type" value="Genomic_DNA"/>
</dbReference>
<dbReference type="RefSeq" id="WP_212949205.1">
    <property type="nucleotide sequence ID" value="NZ_BORW01000007.1"/>
</dbReference>
<protein>
    <submittedName>
        <fullName evidence="2">N-acetyltransferase</fullName>
    </submittedName>
</protein>
<dbReference type="Pfam" id="PF00583">
    <property type="entry name" value="Acetyltransf_1"/>
    <property type="match status" value="1"/>
</dbReference>
<dbReference type="PROSITE" id="PS51186">
    <property type="entry name" value="GNAT"/>
    <property type="match status" value="1"/>
</dbReference>
<feature type="domain" description="N-acetyltransferase" evidence="1">
    <location>
        <begin position="5"/>
        <end position="171"/>
    </location>
</feature>
<evidence type="ECO:0000313" key="3">
    <source>
        <dbReference type="Proteomes" id="UP000680638"/>
    </source>
</evidence>
<keyword evidence="3" id="KW-1185">Reference proteome</keyword>
<gene>
    <name evidence="2" type="ORF">J21TS3_19230</name>
</gene>
<dbReference type="Gene3D" id="3.40.630.30">
    <property type="match status" value="1"/>
</dbReference>
<sequence length="174" mass="20207">MSDVITIKPLTDPSEAAMLNQEFTRYGWYRQGDYFERCLQENREGKRVTLMAFCGEELAGCCHLIYQSKYPYFQERRIPEINDLNVFPEFRRKGIASRMFDEFERIAAREHSRIGLGVGLYEDYGNAQRMYTKRGYALDGQGLTYKNVKVKPGESVMVDDDLVLYLIKELDGAP</sequence>
<dbReference type="InterPro" id="IPR016181">
    <property type="entry name" value="Acyl_CoA_acyltransferase"/>
</dbReference>
<dbReference type="Proteomes" id="UP000680638">
    <property type="component" value="Unassembled WGS sequence"/>
</dbReference>
<comment type="caution">
    <text evidence="2">The sequence shown here is derived from an EMBL/GenBank/DDBJ whole genome shotgun (WGS) entry which is preliminary data.</text>
</comment>
<evidence type="ECO:0000259" key="1">
    <source>
        <dbReference type="PROSITE" id="PS51186"/>
    </source>
</evidence>
<proteinExistence type="predicted"/>
<accession>A0ABQ4LV13</accession>
<evidence type="ECO:0000313" key="2">
    <source>
        <dbReference type="EMBL" id="GIO67102.1"/>
    </source>
</evidence>
<reference evidence="2 3" key="1">
    <citation type="submission" date="2021-03" db="EMBL/GenBank/DDBJ databases">
        <title>Antimicrobial resistance genes in bacteria isolated from Japanese honey, and their potential for conferring macrolide and lincosamide resistance in the American foulbrood pathogen Paenibacillus larvae.</title>
        <authorList>
            <person name="Okamoto M."/>
            <person name="Kumagai M."/>
            <person name="Kanamori H."/>
            <person name="Takamatsu D."/>
        </authorList>
    </citation>
    <scope>NUCLEOTIDE SEQUENCE [LARGE SCALE GENOMIC DNA]</scope>
    <source>
        <strain evidence="2 3">J21TS3</strain>
    </source>
</reference>
<name>A0ABQ4LV13_9BACL</name>
<dbReference type="InterPro" id="IPR000182">
    <property type="entry name" value="GNAT_dom"/>
</dbReference>
<dbReference type="CDD" id="cd04301">
    <property type="entry name" value="NAT_SF"/>
    <property type="match status" value="1"/>
</dbReference>
<organism evidence="2 3">
    <name type="scientific">Paenibacillus cookii</name>
    <dbReference type="NCBI Taxonomy" id="157839"/>
    <lineage>
        <taxon>Bacteria</taxon>
        <taxon>Bacillati</taxon>
        <taxon>Bacillota</taxon>
        <taxon>Bacilli</taxon>
        <taxon>Bacillales</taxon>
        <taxon>Paenibacillaceae</taxon>
        <taxon>Paenibacillus</taxon>
    </lineage>
</organism>
<dbReference type="SUPFAM" id="SSF55729">
    <property type="entry name" value="Acyl-CoA N-acyltransferases (Nat)"/>
    <property type="match status" value="1"/>
</dbReference>